<dbReference type="SUPFAM" id="SSF53335">
    <property type="entry name" value="S-adenosyl-L-methionine-dependent methyltransferases"/>
    <property type="match status" value="1"/>
</dbReference>
<keyword evidence="3" id="KW-0285">Flavoprotein</keyword>
<keyword evidence="9" id="KW-1185">Reference proteome</keyword>
<keyword evidence="4" id="KW-0274">FAD</keyword>
<dbReference type="Proteomes" id="UP000031523">
    <property type="component" value="Chromosome"/>
</dbReference>
<dbReference type="InterPro" id="IPR029063">
    <property type="entry name" value="SAM-dependent_MTases_sf"/>
</dbReference>
<reference evidence="8 9" key="1">
    <citation type="submission" date="2015-01" db="EMBL/GenBank/DDBJ databases">
        <title>Enhanced salinomycin production by adjusting the supply of polyketide extender units in Streptomyce albus DSM 41398.</title>
        <authorList>
            <person name="Lu C."/>
        </authorList>
    </citation>
    <scope>NUCLEOTIDE SEQUENCE [LARGE SCALE GENOMIC DNA]</scope>
    <source>
        <strain evidence="9">ATCC 21838 / DSM 41398 / FERM P-419 / JCM 4703 / NBRC 107858</strain>
    </source>
</reference>
<name>A0A0B5EPT7_STRA4</name>
<dbReference type="EMBL" id="CP010519">
    <property type="protein sequence ID" value="AJE84768.1"/>
    <property type="molecule type" value="Genomic_DNA"/>
</dbReference>
<evidence type="ECO:0000313" key="9">
    <source>
        <dbReference type="Proteomes" id="UP000031523"/>
    </source>
</evidence>
<evidence type="ECO:0000313" key="8">
    <source>
        <dbReference type="EMBL" id="AJE84768.1"/>
    </source>
</evidence>
<accession>A0A0B5EPT7</accession>
<protein>
    <submittedName>
        <fullName evidence="8">Acyl-CoA dehydrogenase domain-containing protein</fullName>
    </submittedName>
</protein>
<dbReference type="Pfam" id="PF02770">
    <property type="entry name" value="Acyl-CoA_dh_M"/>
    <property type="match status" value="1"/>
</dbReference>
<dbReference type="AlphaFoldDB" id="A0A0B5EPT7"/>
<dbReference type="InterPro" id="IPR013786">
    <property type="entry name" value="AcylCoA_DH/ox_N"/>
</dbReference>
<comment type="cofactor">
    <cofactor evidence="1">
        <name>FAD</name>
        <dbReference type="ChEBI" id="CHEBI:57692"/>
    </cofactor>
</comment>
<feature type="domain" description="Acyl-CoA oxidase/dehydrogenase middle" evidence="6">
    <location>
        <begin position="154"/>
        <end position="233"/>
    </location>
</feature>
<evidence type="ECO:0000259" key="7">
    <source>
        <dbReference type="Pfam" id="PF02771"/>
    </source>
</evidence>
<dbReference type="GO" id="GO:0050660">
    <property type="term" value="F:flavin adenine dinucleotide binding"/>
    <property type="evidence" value="ECO:0007669"/>
    <property type="project" value="InterPro"/>
</dbReference>
<evidence type="ECO:0000259" key="6">
    <source>
        <dbReference type="Pfam" id="PF02770"/>
    </source>
</evidence>
<dbReference type="SUPFAM" id="SSF56645">
    <property type="entry name" value="Acyl-CoA dehydrogenase NM domain-like"/>
    <property type="match status" value="1"/>
</dbReference>
<organism evidence="8 9">
    <name type="scientific">Streptomyces albus (strain ATCC 21838 / DSM 41398 / FERM P-419 / JCM 4703 / NBRC 107858)</name>
    <dbReference type="NCBI Taxonomy" id="1081613"/>
    <lineage>
        <taxon>Bacteria</taxon>
        <taxon>Bacillati</taxon>
        <taxon>Actinomycetota</taxon>
        <taxon>Actinomycetes</taxon>
        <taxon>Kitasatosporales</taxon>
        <taxon>Streptomycetaceae</taxon>
        <taxon>Streptomyces</taxon>
    </lineage>
</organism>
<dbReference type="InterPro" id="IPR037069">
    <property type="entry name" value="AcylCoA_DH/ox_N_sf"/>
</dbReference>
<feature type="domain" description="Acyl-CoA dehydrogenase/oxidase N-terminal" evidence="7">
    <location>
        <begin position="31"/>
        <end position="140"/>
    </location>
</feature>
<evidence type="ECO:0000259" key="5">
    <source>
        <dbReference type="Pfam" id="PF00441"/>
    </source>
</evidence>
<dbReference type="InterPro" id="IPR036250">
    <property type="entry name" value="AcylCo_DH-like_C"/>
</dbReference>
<dbReference type="Gene3D" id="1.10.540.10">
    <property type="entry name" value="Acyl-CoA dehydrogenase/oxidase, N-terminal domain"/>
    <property type="match status" value="1"/>
</dbReference>
<dbReference type="Gene3D" id="3.40.50.150">
    <property type="entry name" value="Vaccinia Virus protein VP39"/>
    <property type="match status" value="1"/>
</dbReference>
<feature type="domain" description="Acyl-CoA dehydrogenase/oxidase C-terminal" evidence="5">
    <location>
        <begin position="257"/>
        <end position="394"/>
    </location>
</feature>
<dbReference type="Pfam" id="PF00441">
    <property type="entry name" value="Acyl-CoA_dh_1"/>
    <property type="match status" value="1"/>
</dbReference>
<dbReference type="InterPro" id="IPR009100">
    <property type="entry name" value="AcylCoA_DH/oxidase_NM_dom_sf"/>
</dbReference>
<dbReference type="Pfam" id="PF02771">
    <property type="entry name" value="Acyl-CoA_dh_N"/>
    <property type="match status" value="1"/>
</dbReference>
<dbReference type="KEGG" id="sals:SLNWT_4392"/>
<dbReference type="CDD" id="cd00567">
    <property type="entry name" value="ACAD"/>
    <property type="match status" value="1"/>
</dbReference>
<proteinExistence type="inferred from homology"/>
<sequence>MTARAHAADVMNRAVAPGHRTLDAEVEQVRREARRRFASFVLDRANPGAHFRNQASRPLDNSVFERAGDLGLMRFSLPASIGGEGRDKLAWGVVVEEIARLSRDPGFAVLLDISVEICELILSSGRPELIERYVPDLVAGRRFGVQGAYESLDPYDYRSTACLEDGEWVLNGAKRFLAGARFADLFLLFVRDEASNDMLAFLVEKDDPGVTPIHMDTMGMHTMGLGQVVLDRVRLPEWRLVWRADALSELNTYARIRRTMSACGVLGALDGVIENCVEALATRRRAGRRVLDYANVERTVGEMRALLMQARASVYRALDGTRDTDRDPHFDEFATVAKHHASECALRIGQLVMGLMGGEAYMSAFPWERFMRDILGLISGQGSQETLLMQLGQRTIVGIEGTRVREEAAERTVAKLADSWWALHAAEAAANGAPGQLADTVAEMATAAKLDPVPAAQRAELTAFLDGAHAALAAARSGQPPGALPEVPGGFAGRLAERAAGARSFLACALARESGLLARLLEPCTPKEAAAAVEGLDEDTTARLLETLVSASLVRRDAEGRLAAEEGLERVLVGGPRTTAFAARLRRLVTGAGRLRTGEQAPGRAEFTGCGAESAPLADALVNELLGRLEGLPERLDRPGAKVGCAAGDGGASAAELARHIPFVPVLALEPEAAADTARAARDPHTPAGESLVEVRTGGPDSFTAEDRLALAWLPTAGRSTQEIRRAAGSAAGALLPGGWLLLVAPLPPKRPAGAAALRLELALTGAPAPAEGALEEVLTEAGLTHLRTAWEDPALGIRLLAARRP</sequence>
<evidence type="ECO:0000256" key="2">
    <source>
        <dbReference type="ARBA" id="ARBA00009347"/>
    </source>
</evidence>
<dbReference type="InterPro" id="IPR006091">
    <property type="entry name" value="Acyl-CoA_Oxase/DH_mid-dom"/>
</dbReference>
<dbReference type="InterPro" id="IPR046373">
    <property type="entry name" value="Acyl-CoA_Oxase/DH_mid-dom_sf"/>
</dbReference>
<evidence type="ECO:0000256" key="3">
    <source>
        <dbReference type="ARBA" id="ARBA00022630"/>
    </source>
</evidence>
<dbReference type="Gene3D" id="1.20.140.10">
    <property type="entry name" value="Butyryl-CoA Dehydrogenase, subunit A, domain 3"/>
    <property type="match status" value="1"/>
</dbReference>
<dbReference type="PANTHER" id="PTHR43884">
    <property type="entry name" value="ACYL-COA DEHYDROGENASE"/>
    <property type="match status" value="1"/>
</dbReference>
<gene>
    <name evidence="8" type="ORF">SLNWT_4392</name>
</gene>
<dbReference type="Gene3D" id="2.40.110.10">
    <property type="entry name" value="Butyryl-CoA Dehydrogenase, subunit A, domain 2"/>
    <property type="match status" value="1"/>
</dbReference>
<dbReference type="PANTHER" id="PTHR43884:SF12">
    <property type="entry name" value="ISOVALERYL-COA DEHYDROGENASE, MITOCHONDRIAL-RELATED"/>
    <property type="match status" value="1"/>
</dbReference>
<dbReference type="SUPFAM" id="SSF47203">
    <property type="entry name" value="Acyl-CoA dehydrogenase C-terminal domain-like"/>
    <property type="match status" value="1"/>
</dbReference>
<evidence type="ECO:0000256" key="4">
    <source>
        <dbReference type="ARBA" id="ARBA00022827"/>
    </source>
</evidence>
<dbReference type="InterPro" id="IPR009075">
    <property type="entry name" value="AcylCo_DH/oxidase_C"/>
</dbReference>
<dbReference type="GO" id="GO:0003995">
    <property type="term" value="F:acyl-CoA dehydrogenase activity"/>
    <property type="evidence" value="ECO:0007669"/>
    <property type="project" value="TreeGrafter"/>
</dbReference>
<comment type="similarity">
    <text evidence="2">Belongs to the acyl-CoA dehydrogenase family.</text>
</comment>
<evidence type="ECO:0000256" key="1">
    <source>
        <dbReference type="ARBA" id="ARBA00001974"/>
    </source>
</evidence>